<gene>
    <name evidence="14" type="ORF">ACFFVB_12730</name>
</gene>
<keyword evidence="4" id="KW-0808">Transferase</keyword>
<dbReference type="CDD" id="cd00082">
    <property type="entry name" value="HisKA"/>
    <property type="match status" value="1"/>
</dbReference>
<comment type="caution">
    <text evidence="14">The sequence shown here is derived from an EMBL/GenBank/DDBJ whole genome shotgun (WGS) entry which is preliminary data.</text>
</comment>
<dbReference type="Pfam" id="PF01739">
    <property type="entry name" value="CheR"/>
    <property type="match status" value="1"/>
</dbReference>
<dbReference type="Pfam" id="PF00512">
    <property type="entry name" value="HisKA"/>
    <property type="match status" value="1"/>
</dbReference>
<evidence type="ECO:0000313" key="15">
    <source>
        <dbReference type="Proteomes" id="UP001589605"/>
    </source>
</evidence>
<dbReference type="Gene3D" id="3.40.50.180">
    <property type="entry name" value="Methylesterase CheB, C-terminal domain"/>
    <property type="match status" value="1"/>
</dbReference>
<protein>
    <submittedName>
        <fullName evidence="14">Chemotaxis protein CheB</fullName>
    </submittedName>
</protein>
<dbReference type="InterPro" id="IPR022641">
    <property type="entry name" value="CheR_N"/>
</dbReference>
<evidence type="ECO:0000256" key="3">
    <source>
        <dbReference type="ARBA" id="ARBA00022603"/>
    </source>
</evidence>
<dbReference type="SUPFAM" id="SSF47757">
    <property type="entry name" value="Chemotaxis receptor methyltransferase CheR, N-terminal domain"/>
    <property type="match status" value="1"/>
</dbReference>
<dbReference type="SMART" id="SM00448">
    <property type="entry name" value="REC"/>
    <property type="match status" value="1"/>
</dbReference>
<feature type="domain" description="Response regulatory" evidence="10">
    <location>
        <begin position="1364"/>
        <end position="1479"/>
    </location>
</feature>
<evidence type="ECO:0000259" key="12">
    <source>
        <dbReference type="PROSITE" id="PS50122"/>
    </source>
</evidence>
<keyword evidence="5" id="KW-0949">S-adenosyl-L-methionine</keyword>
<dbReference type="Gene3D" id="3.40.50.150">
    <property type="entry name" value="Vaccinia Virus protein VP39"/>
    <property type="match status" value="1"/>
</dbReference>
<dbReference type="InterPro" id="IPR005467">
    <property type="entry name" value="His_kinase_dom"/>
</dbReference>
<dbReference type="InterPro" id="IPR000780">
    <property type="entry name" value="CheR_MeTrfase"/>
</dbReference>
<dbReference type="Pfam" id="PF02518">
    <property type="entry name" value="HATPase_c"/>
    <property type="match status" value="1"/>
</dbReference>
<dbReference type="Pfam" id="PF13188">
    <property type="entry name" value="PAS_8"/>
    <property type="match status" value="1"/>
</dbReference>
<dbReference type="PROSITE" id="PS50122">
    <property type="entry name" value="CHEB"/>
    <property type="match status" value="1"/>
</dbReference>
<dbReference type="InterPro" id="IPR013655">
    <property type="entry name" value="PAS_fold_3"/>
</dbReference>
<dbReference type="SMART" id="SM00388">
    <property type="entry name" value="HisKA"/>
    <property type="match status" value="1"/>
</dbReference>
<dbReference type="InterPro" id="IPR029063">
    <property type="entry name" value="SAM-dependent_MTases_sf"/>
</dbReference>
<evidence type="ECO:0000259" key="9">
    <source>
        <dbReference type="PROSITE" id="PS50109"/>
    </source>
</evidence>
<dbReference type="Gene3D" id="3.30.450.20">
    <property type="entry name" value="PAS domain"/>
    <property type="match status" value="3"/>
</dbReference>
<dbReference type="Gene3D" id="1.10.287.130">
    <property type="match status" value="1"/>
</dbReference>
<dbReference type="SUPFAM" id="SSF55874">
    <property type="entry name" value="ATPase domain of HSP90 chaperone/DNA topoisomerase II/histidine kinase"/>
    <property type="match status" value="1"/>
</dbReference>
<reference evidence="14 15" key="1">
    <citation type="submission" date="2024-09" db="EMBL/GenBank/DDBJ databases">
        <authorList>
            <person name="Sun Q."/>
            <person name="Mori K."/>
        </authorList>
    </citation>
    <scope>NUCLEOTIDE SEQUENCE [LARGE SCALE GENOMIC DNA]</scope>
    <source>
        <strain evidence="14 15">CECT 8286</strain>
    </source>
</reference>
<dbReference type="PANTHER" id="PTHR24422">
    <property type="entry name" value="CHEMOTAXIS PROTEIN METHYLTRANSFERASE"/>
    <property type="match status" value="1"/>
</dbReference>
<evidence type="ECO:0000313" key="14">
    <source>
        <dbReference type="EMBL" id="MFB9053944.1"/>
    </source>
</evidence>
<dbReference type="SUPFAM" id="SSF47384">
    <property type="entry name" value="Homodimeric domain of signal transducing histidine kinase"/>
    <property type="match status" value="1"/>
</dbReference>
<keyword evidence="8" id="KW-0175">Coiled coil</keyword>
<dbReference type="PROSITE" id="PS50109">
    <property type="entry name" value="HIS_KIN"/>
    <property type="match status" value="1"/>
</dbReference>
<evidence type="ECO:0000259" key="13">
    <source>
        <dbReference type="PROSITE" id="PS50123"/>
    </source>
</evidence>
<sequence length="1483" mass="169967">MENKKSNFYVVGIGASAGGLDAIQTLFDNIPNNTGMAFIIIQHLSPDFKSLMPELLSKHTSMPIYTAEDKQTIKPNCIYLNQSSKKLHVKGSKLHVLDKEPKPNLSHPIDIFFHSLGEAYKEKSIGVILSGTGSDGSRGIKTIKEGGGTIIVQDPVTAQFDGMPNSAISTNSVDYILNPQKIAEIFYKKPINSGLLTVKLKENTSNETLVNDILTIIYEYSGIDFREYKNNTLLRRLEKRMDINNIENLLDYKTFLSSDTAEQKALKEDFLIGVTRFFRDSEAFDQLKKEVIPSICKNKSSNETIRVWVAGCSTGEEVYTLAILLDDYIRTHQLNIDFKVFATDIDSRALTIAGHGMYHVNIIKDIEKEYLDTYFMKIGDKFQIIKRIRENIVFSNHNLIKDPPFIRMDLISCRNLLIYFDNKIQKKVMFNFQFALNQFSYLFLGTSESLGEVSDCFKTIDVKWKIFQNVSESKQIPSHSNNGGRMSTMAHKYPSVATPRIEPLYKTKGSPELYFHKFLSKKFSPASIFIDKHFNILFIKGDAGKRLTHNEGVFEYNLLKTVNPDIASIIRSGIRRLESEKQDIVIKDVVNKKDDRDFLFDLYFHKATIDDHMDSCYLIEFSNDKEVVAPQPLEVTNSNLDHVSSQHLEDLENELKIAKTELQNAIEELETSNEELQSTNEELMASNEELQSANEELQSVNEELYTVNIEMQEKNKELTNLSNDVSNLLDNTGIATLFLDRDLRIRKFTPGLKEVFNLHETDYGRPLSSFTSNFNEETRDLIIKDSKLVLDKLTVIEKQVKDINNNYYLKRISPFITENKTVNGVVITLYNINELKHTEEELAATGLKYHRLFENLNEGFLHAKIITDIKGVPIGWKYLDVNPKYEELLGVDKKILIGNELNEVIHYLKHDPTEWISTFGKTALTGEEQAIEEYRTLDGKCFYVHLFSPVKGEFGATFTDITELLLKKEALKKSEKELFRVQEITHVGSWYLDLATDNVTWTSELYKMYDLDPNKSVPEYTEHKKLFKEESWDRLTKAIENTKLTGEPYQLELEIIRNNKELGWMWTRGEIVKDETGTAIGLRGAARNITLQKRNEEELINAKQIAENANLHKNYFLANMSHEIRTPMSGILGFSELLKDDDLPQPERIKYLDIIDSNSKQLLNLIDDIIDIAKIESNEIKIIEKPCHIPDLIKNLEITYNQLKIVRHKQNITFRTHIPEVCQDLVLLTDEHRLQQVISNLLNNALKFSEQGEIFFGFEVEGDYLKFFVKDQGIGIEKHKQAEIFERFKQLNYESSEKYGGGTGLGLSICKGIVNLLGGDIMVNSVFRAGSLFEFTIPLKIEKRKDENSKKFNIRNIDFLKEKTILIVEDGKLFQKLYMLILKNTGAHILFASNGREAIDVYQNTPGIDVVLLDIRMPEMSGIEALGEILILNPDAKIIMQTANVMVDEKEKCFEIGCVDFLVKPVVQEDLFKTLHKWLEPNV</sequence>
<evidence type="ECO:0000256" key="6">
    <source>
        <dbReference type="PROSITE-ProRule" id="PRU00050"/>
    </source>
</evidence>
<dbReference type="PANTHER" id="PTHR24422:SF27">
    <property type="entry name" value="PROTEIN-GLUTAMATE O-METHYLTRANSFERASE"/>
    <property type="match status" value="1"/>
</dbReference>
<dbReference type="Pfam" id="PF03705">
    <property type="entry name" value="CheR_N"/>
    <property type="match status" value="1"/>
</dbReference>
<name>A0ABV5F3H8_9FLAO</name>
<dbReference type="RefSeq" id="WP_382383300.1">
    <property type="nucleotide sequence ID" value="NZ_JBHMEZ010000012.1"/>
</dbReference>
<dbReference type="PROSITE" id="PS50113">
    <property type="entry name" value="PAC"/>
    <property type="match status" value="1"/>
</dbReference>
<dbReference type="PROSITE" id="PS50123">
    <property type="entry name" value="CHER"/>
    <property type="match status" value="1"/>
</dbReference>
<dbReference type="PRINTS" id="PR00996">
    <property type="entry name" value="CHERMTFRASE"/>
</dbReference>
<dbReference type="InterPro" id="IPR000700">
    <property type="entry name" value="PAS-assoc_C"/>
</dbReference>
<keyword evidence="7" id="KW-0597">Phosphoprotein</keyword>
<feature type="modified residue" description="4-aspartylphosphate" evidence="7">
    <location>
        <position position="1414"/>
    </location>
</feature>
<comment type="catalytic activity">
    <reaction evidence="2">
        <text>L-glutamyl-[protein] + S-adenosyl-L-methionine = [protein]-L-glutamate 5-O-methyl ester + S-adenosyl-L-homocysteine</text>
        <dbReference type="Rhea" id="RHEA:24452"/>
        <dbReference type="Rhea" id="RHEA-COMP:10208"/>
        <dbReference type="Rhea" id="RHEA-COMP:10311"/>
        <dbReference type="ChEBI" id="CHEBI:29973"/>
        <dbReference type="ChEBI" id="CHEBI:57856"/>
        <dbReference type="ChEBI" id="CHEBI:59789"/>
        <dbReference type="ChEBI" id="CHEBI:82795"/>
        <dbReference type="EC" id="2.1.1.80"/>
    </reaction>
</comment>
<evidence type="ECO:0000259" key="11">
    <source>
        <dbReference type="PROSITE" id="PS50113"/>
    </source>
</evidence>
<feature type="domain" description="CheR-type methyltransferase" evidence="13">
    <location>
        <begin position="198"/>
        <end position="468"/>
    </location>
</feature>
<dbReference type="InterPro" id="IPR036890">
    <property type="entry name" value="HATPase_C_sf"/>
</dbReference>
<dbReference type="SUPFAM" id="SSF52738">
    <property type="entry name" value="Methylesterase CheB, C-terminal domain"/>
    <property type="match status" value="1"/>
</dbReference>
<feature type="domain" description="Histidine kinase" evidence="9">
    <location>
        <begin position="1119"/>
        <end position="1341"/>
    </location>
</feature>
<evidence type="ECO:0000256" key="4">
    <source>
        <dbReference type="ARBA" id="ARBA00022679"/>
    </source>
</evidence>
<dbReference type="SMART" id="SM00387">
    <property type="entry name" value="HATPase_c"/>
    <property type="match status" value="1"/>
</dbReference>
<keyword evidence="6" id="KW-0145">Chemotaxis</keyword>
<dbReference type="InterPro" id="IPR003594">
    <property type="entry name" value="HATPase_dom"/>
</dbReference>
<evidence type="ECO:0000259" key="10">
    <source>
        <dbReference type="PROSITE" id="PS50110"/>
    </source>
</evidence>
<feature type="active site" evidence="6">
    <location>
        <position position="135"/>
    </location>
</feature>
<dbReference type="Pfam" id="PF01339">
    <property type="entry name" value="CheB_methylest"/>
    <property type="match status" value="1"/>
</dbReference>
<dbReference type="Pfam" id="PF08447">
    <property type="entry name" value="PAS_3"/>
    <property type="match status" value="1"/>
</dbReference>
<dbReference type="InterPro" id="IPR003661">
    <property type="entry name" value="HisK_dim/P_dom"/>
</dbReference>
<dbReference type="Pfam" id="PF00072">
    <property type="entry name" value="Response_reg"/>
    <property type="match status" value="1"/>
</dbReference>
<dbReference type="SUPFAM" id="SSF52172">
    <property type="entry name" value="CheY-like"/>
    <property type="match status" value="1"/>
</dbReference>
<dbReference type="PROSITE" id="PS50110">
    <property type="entry name" value="RESPONSE_REGULATORY"/>
    <property type="match status" value="1"/>
</dbReference>
<dbReference type="CDD" id="cd16922">
    <property type="entry name" value="HATPase_EvgS-ArcB-TorS-like"/>
    <property type="match status" value="1"/>
</dbReference>
<dbReference type="SUPFAM" id="SSF53335">
    <property type="entry name" value="S-adenosyl-L-methionine-dependent methyltransferases"/>
    <property type="match status" value="1"/>
</dbReference>
<accession>A0ABV5F3H8</accession>
<dbReference type="InterPro" id="IPR011006">
    <property type="entry name" value="CheY-like_superfamily"/>
</dbReference>
<dbReference type="InterPro" id="IPR035909">
    <property type="entry name" value="CheB_C"/>
</dbReference>
<dbReference type="Proteomes" id="UP001589605">
    <property type="component" value="Unassembled WGS sequence"/>
</dbReference>
<dbReference type="EMBL" id="JBHMEZ010000012">
    <property type="protein sequence ID" value="MFB9053944.1"/>
    <property type="molecule type" value="Genomic_DNA"/>
</dbReference>
<dbReference type="InterPro" id="IPR035965">
    <property type="entry name" value="PAS-like_dom_sf"/>
</dbReference>
<dbReference type="SUPFAM" id="SSF55785">
    <property type="entry name" value="PYP-like sensor domain (PAS domain)"/>
    <property type="match status" value="2"/>
</dbReference>
<evidence type="ECO:0000256" key="2">
    <source>
        <dbReference type="ARBA" id="ARBA00001541"/>
    </source>
</evidence>
<dbReference type="InterPro" id="IPR001789">
    <property type="entry name" value="Sig_transdc_resp-reg_receiver"/>
</dbReference>
<evidence type="ECO:0000256" key="7">
    <source>
        <dbReference type="PROSITE-ProRule" id="PRU00169"/>
    </source>
</evidence>
<dbReference type="InterPro" id="IPR022642">
    <property type="entry name" value="CheR_C"/>
</dbReference>
<evidence type="ECO:0000256" key="8">
    <source>
        <dbReference type="SAM" id="Coils"/>
    </source>
</evidence>
<feature type="domain" description="CheB-type methylesterase" evidence="12">
    <location>
        <begin position="4"/>
        <end position="183"/>
    </location>
</feature>
<dbReference type="InterPro" id="IPR000014">
    <property type="entry name" value="PAS"/>
</dbReference>
<comment type="catalytic activity">
    <reaction evidence="1">
        <text>ATP + protein L-histidine = ADP + protein N-phospho-L-histidine.</text>
        <dbReference type="EC" id="2.7.13.3"/>
    </reaction>
</comment>
<dbReference type="SMART" id="SM00138">
    <property type="entry name" value="MeTrc"/>
    <property type="match status" value="1"/>
</dbReference>
<evidence type="ECO:0000256" key="5">
    <source>
        <dbReference type="ARBA" id="ARBA00022691"/>
    </source>
</evidence>
<dbReference type="Pfam" id="PF13596">
    <property type="entry name" value="PAS_10"/>
    <property type="match status" value="1"/>
</dbReference>
<dbReference type="InterPro" id="IPR050903">
    <property type="entry name" value="Bact_Chemotaxis_MeTrfase"/>
</dbReference>
<organism evidence="14 15">
    <name type="scientific">Formosa undariae</name>
    <dbReference type="NCBI Taxonomy" id="1325436"/>
    <lineage>
        <taxon>Bacteria</taxon>
        <taxon>Pseudomonadati</taxon>
        <taxon>Bacteroidota</taxon>
        <taxon>Flavobacteriia</taxon>
        <taxon>Flavobacteriales</taxon>
        <taxon>Flavobacteriaceae</taxon>
        <taxon>Formosa</taxon>
    </lineage>
</organism>
<keyword evidence="15" id="KW-1185">Reference proteome</keyword>
<dbReference type="InterPro" id="IPR000673">
    <property type="entry name" value="Sig_transdc_resp-reg_Me-estase"/>
</dbReference>
<dbReference type="Gene3D" id="3.30.565.10">
    <property type="entry name" value="Histidine kinase-like ATPase, C-terminal domain"/>
    <property type="match status" value="1"/>
</dbReference>
<keyword evidence="3" id="KW-0489">Methyltransferase</keyword>
<dbReference type="Gene3D" id="1.10.155.10">
    <property type="entry name" value="Chemotaxis receptor methyltransferase CheR, N-terminal domain"/>
    <property type="match status" value="1"/>
</dbReference>
<dbReference type="CDD" id="cd00130">
    <property type="entry name" value="PAS"/>
    <property type="match status" value="1"/>
</dbReference>
<keyword evidence="6" id="KW-0378">Hydrolase</keyword>
<dbReference type="InterPro" id="IPR036804">
    <property type="entry name" value="CheR_N_sf"/>
</dbReference>
<feature type="active site" evidence="6">
    <location>
        <position position="43"/>
    </location>
</feature>
<dbReference type="Gene3D" id="3.40.50.2300">
    <property type="match status" value="1"/>
</dbReference>
<feature type="coiled-coil region" evidence="8">
    <location>
        <begin position="648"/>
        <end position="731"/>
    </location>
</feature>
<dbReference type="CDD" id="cd16434">
    <property type="entry name" value="CheB-CheR_fusion"/>
    <property type="match status" value="1"/>
</dbReference>
<feature type="active site" evidence="6">
    <location>
        <position position="16"/>
    </location>
</feature>
<dbReference type="InterPro" id="IPR036097">
    <property type="entry name" value="HisK_dim/P_sf"/>
</dbReference>
<proteinExistence type="predicted"/>
<feature type="domain" description="PAC" evidence="11">
    <location>
        <begin position="1049"/>
        <end position="1101"/>
    </location>
</feature>
<evidence type="ECO:0000256" key="1">
    <source>
        <dbReference type="ARBA" id="ARBA00000085"/>
    </source>
</evidence>
<dbReference type="CDD" id="cd17546">
    <property type="entry name" value="REC_hyHK_CKI1_RcsC-like"/>
    <property type="match status" value="1"/>
</dbReference>